<evidence type="ECO:0000259" key="2">
    <source>
        <dbReference type="Pfam" id="PF13556"/>
    </source>
</evidence>
<dbReference type="Pfam" id="PF13556">
    <property type="entry name" value="HTH_30"/>
    <property type="match status" value="1"/>
</dbReference>
<protein>
    <submittedName>
        <fullName evidence="4">PucR-like helix-turn-helix protein</fullName>
    </submittedName>
</protein>
<evidence type="ECO:0000259" key="3">
    <source>
        <dbReference type="Pfam" id="PF17853"/>
    </source>
</evidence>
<dbReference type="Pfam" id="PF17853">
    <property type="entry name" value="GGDEF_2"/>
    <property type="match status" value="1"/>
</dbReference>
<dbReference type="InterPro" id="IPR025736">
    <property type="entry name" value="PucR_C-HTH_dom"/>
</dbReference>
<proteinExistence type="inferred from homology"/>
<sequence length="498" mass="53230">MTVDVRRILTLPEWADSVRVLGGATGTARPVRSVRPMLTPGDDRPVAAGELAVVTEPVAPTDWRIDTLLRRIADADGAGVLISAPGEPLRSTLLLADRLGVPLLVTTAVPLDLVIAARLLLASPDLDRATLVLAVHGRLSGRLRPPDVVVSTLRALLRAPVALLDDRGEPLAGEVSDTTGLRLERVVPQRVPLDDGVLLAHPAGRPALWLATELRGDAAARADVVPPALAVGSDAVERWLLTNRIDRERDARARSALLGDLLRLDGEPSADLRARVANEGWRLGGWHVGIRIGARPGVDVLTREPDVGRALRAEGIDAAVVEHGDGWTAWSTFNQEPTAAQVHDVAARLRAAQRRLRDTVSAYMGVGRPHPRPEGLASTVAEATDAAKLAATRPESGHFLHVDQLGMAQLLLEWTRTDTFEPAARALLAPLRGQPGDLVRTLAVYLDAESSITETAAALGVHRNTVSARIERVEGLLGVDLTQRDERLALHLACRVAG</sequence>
<dbReference type="Gene3D" id="1.10.10.2840">
    <property type="entry name" value="PucR C-terminal helix-turn-helix domain"/>
    <property type="match status" value="1"/>
</dbReference>
<dbReference type="InterPro" id="IPR041522">
    <property type="entry name" value="CdaR_GGDEF"/>
</dbReference>
<evidence type="ECO:0000313" key="4">
    <source>
        <dbReference type="EMBL" id="TCO55127.1"/>
    </source>
</evidence>
<comment type="similarity">
    <text evidence="1">Belongs to the CdaR family.</text>
</comment>
<dbReference type="PANTHER" id="PTHR33744">
    <property type="entry name" value="CARBOHYDRATE DIACID REGULATOR"/>
    <property type="match status" value="1"/>
</dbReference>
<gene>
    <name evidence="4" type="ORF">EV192_108415</name>
</gene>
<dbReference type="Proteomes" id="UP000295680">
    <property type="component" value="Unassembled WGS sequence"/>
</dbReference>
<evidence type="ECO:0000313" key="5">
    <source>
        <dbReference type="Proteomes" id="UP000295680"/>
    </source>
</evidence>
<dbReference type="InterPro" id="IPR042070">
    <property type="entry name" value="PucR_C-HTH_sf"/>
</dbReference>
<organism evidence="4 5">
    <name type="scientific">Actinocrispum wychmicini</name>
    <dbReference type="NCBI Taxonomy" id="1213861"/>
    <lineage>
        <taxon>Bacteria</taxon>
        <taxon>Bacillati</taxon>
        <taxon>Actinomycetota</taxon>
        <taxon>Actinomycetes</taxon>
        <taxon>Pseudonocardiales</taxon>
        <taxon>Pseudonocardiaceae</taxon>
        <taxon>Actinocrispum</taxon>
    </lineage>
</organism>
<dbReference type="AlphaFoldDB" id="A0A4R2JA24"/>
<accession>A0A4R2JA24</accession>
<dbReference type="RefSeq" id="WP_243727265.1">
    <property type="nucleotide sequence ID" value="NZ_SLWS01000008.1"/>
</dbReference>
<feature type="domain" description="PucR C-terminal helix-turn-helix" evidence="2">
    <location>
        <begin position="438"/>
        <end position="496"/>
    </location>
</feature>
<comment type="caution">
    <text evidence="4">The sequence shown here is derived from an EMBL/GenBank/DDBJ whole genome shotgun (WGS) entry which is preliminary data.</text>
</comment>
<dbReference type="EMBL" id="SLWS01000008">
    <property type="protein sequence ID" value="TCO55127.1"/>
    <property type="molecule type" value="Genomic_DNA"/>
</dbReference>
<evidence type="ECO:0000256" key="1">
    <source>
        <dbReference type="ARBA" id="ARBA00006754"/>
    </source>
</evidence>
<feature type="domain" description="CdaR GGDEF-like" evidence="3">
    <location>
        <begin position="266"/>
        <end position="388"/>
    </location>
</feature>
<keyword evidence="5" id="KW-1185">Reference proteome</keyword>
<dbReference type="InterPro" id="IPR051448">
    <property type="entry name" value="CdaR-like_regulators"/>
</dbReference>
<dbReference type="PANTHER" id="PTHR33744:SF7">
    <property type="entry name" value="PUCR FAMILY TRANSCRIPTIONAL REGULATOR"/>
    <property type="match status" value="1"/>
</dbReference>
<reference evidence="4 5" key="1">
    <citation type="submission" date="2019-03" db="EMBL/GenBank/DDBJ databases">
        <title>Genomic Encyclopedia of Type Strains, Phase IV (KMG-IV): sequencing the most valuable type-strain genomes for metagenomic binning, comparative biology and taxonomic classification.</title>
        <authorList>
            <person name="Goeker M."/>
        </authorList>
    </citation>
    <scope>NUCLEOTIDE SEQUENCE [LARGE SCALE GENOMIC DNA]</scope>
    <source>
        <strain evidence="4 5">DSM 45934</strain>
    </source>
</reference>
<name>A0A4R2JA24_9PSEU</name>